<dbReference type="STRING" id="1230905.A0A1G4J2E9"/>
<feature type="compositionally biased region" description="Basic and acidic residues" evidence="1">
    <location>
        <begin position="353"/>
        <end position="365"/>
    </location>
</feature>
<sequence>MSSSAEVIASFSPDASSFVFRLNGFQKRLVNLYPLNSAQDYKVTSSQIFHIDYEQQDLDLTEVKFFEWCVTPGAASGIKSKRKLNDTDAGTRPSQAESHFVNIFPGGKVVIFSSTGSDIFNIIQTKKEIVGAATLGSKLWILDEQNTVKEFNIWATKASKSFSLGDIDCESLSNFQVLQFGKNVYLIVIVESRVHVWDISPKKKPSKMCHIEIFGGIAATSLNQDTSLMALVDVQKLSVIDLKTSEIVTSWDIEATQVKSVGSFIVALCIDNTISVYEYGKDEPMCSIKCKNSEILDFSSVNDDLLLAWLNVNEPQFELVTAKEIRTRGLISFSAESNSIESEHGLASSSHSQPEKGRDVRHKTPEMKGSQALNLIIKALNSNAASETILQLISMDSLSESHIQSAITKTLSEENLIKVYHIVSDQFVRDPWSCNSTSATWLKWLLTTKRSLILQRQDRASTKRTKQLRSSLKCTSSSYRLLLSMQGKLEMLREQANLRQQIANMALEEGDVPNGDDAADESALVYVNGEGDEFVDALEYSS</sequence>
<dbReference type="SUPFAM" id="SSF50978">
    <property type="entry name" value="WD40 repeat-like"/>
    <property type="match status" value="1"/>
</dbReference>
<dbReference type="EMBL" id="LT598466">
    <property type="protein sequence ID" value="SCU83603.1"/>
    <property type="molecule type" value="Genomic_DNA"/>
</dbReference>
<evidence type="ECO:0000313" key="3">
    <source>
        <dbReference type="Proteomes" id="UP000191024"/>
    </source>
</evidence>
<dbReference type="InterPro" id="IPR036322">
    <property type="entry name" value="WD40_repeat_dom_sf"/>
</dbReference>
<keyword evidence="3" id="KW-1185">Reference proteome</keyword>
<accession>A0A1G4J2E9</accession>
<evidence type="ECO:0000313" key="2">
    <source>
        <dbReference type="EMBL" id="SCU83603.1"/>
    </source>
</evidence>
<evidence type="ECO:0000256" key="1">
    <source>
        <dbReference type="SAM" id="MobiDB-lite"/>
    </source>
</evidence>
<feature type="region of interest" description="Disordered" evidence="1">
    <location>
        <begin position="343"/>
        <end position="365"/>
    </location>
</feature>
<dbReference type="OrthoDB" id="30195at2759"/>
<proteinExistence type="predicted"/>
<name>A0A1G4J2E9_9SACH</name>
<organism evidence="2 3">
    <name type="scientific">Lachancea mirantina</name>
    <dbReference type="NCBI Taxonomy" id="1230905"/>
    <lineage>
        <taxon>Eukaryota</taxon>
        <taxon>Fungi</taxon>
        <taxon>Dikarya</taxon>
        <taxon>Ascomycota</taxon>
        <taxon>Saccharomycotina</taxon>
        <taxon>Saccharomycetes</taxon>
        <taxon>Saccharomycetales</taxon>
        <taxon>Saccharomycetaceae</taxon>
        <taxon>Lachancea</taxon>
    </lineage>
</organism>
<gene>
    <name evidence="2" type="ORF">LAMI_0C03862G</name>
</gene>
<protein>
    <submittedName>
        <fullName evidence="2">LAMI_0C03862g1_1</fullName>
    </submittedName>
</protein>
<reference evidence="3" key="1">
    <citation type="submission" date="2016-03" db="EMBL/GenBank/DDBJ databases">
        <authorList>
            <person name="Devillers H."/>
        </authorList>
    </citation>
    <scope>NUCLEOTIDE SEQUENCE [LARGE SCALE GENOMIC DNA]</scope>
</reference>
<dbReference type="Proteomes" id="UP000191024">
    <property type="component" value="Chromosome C"/>
</dbReference>
<dbReference type="AlphaFoldDB" id="A0A1G4J2E9"/>